<dbReference type="GO" id="GO:0006571">
    <property type="term" value="P:tyrosine biosynthetic process"/>
    <property type="evidence" value="ECO:0007669"/>
    <property type="project" value="InterPro"/>
</dbReference>
<reference evidence="4 5" key="1">
    <citation type="submission" date="2012-05" db="EMBL/GenBank/DDBJ databases">
        <authorList>
            <person name="Hilton J."/>
        </authorList>
    </citation>
    <scope>NUCLEOTIDE SEQUENCE [LARGE SCALE GENOMIC DNA]</scope>
    <source>
        <strain evidence="4 5">HH01</strain>
    </source>
</reference>
<evidence type="ECO:0000259" key="3">
    <source>
        <dbReference type="PROSITE" id="PS51176"/>
    </source>
</evidence>
<comment type="caution">
    <text evidence="4">The sequence shown here is derived from an EMBL/GenBank/DDBJ whole genome shotgun (WGS) entry which is preliminary data.</text>
</comment>
<proteinExistence type="inferred from homology"/>
<evidence type="ECO:0000313" key="5">
    <source>
        <dbReference type="Proteomes" id="UP000053051"/>
    </source>
</evidence>
<dbReference type="SUPFAM" id="SSF51735">
    <property type="entry name" value="NAD(P)-binding Rossmann-fold domains"/>
    <property type="match status" value="1"/>
</dbReference>
<dbReference type="Pfam" id="PF02153">
    <property type="entry name" value="PDH_N"/>
    <property type="match status" value="1"/>
</dbReference>
<dbReference type="InterPro" id="IPR050812">
    <property type="entry name" value="Preph/Arog_dehydrog"/>
</dbReference>
<evidence type="ECO:0000256" key="2">
    <source>
        <dbReference type="ARBA" id="ARBA00023002"/>
    </source>
</evidence>
<name>M1WR51_9NOST</name>
<evidence type="ECO:0000313" key="4">
    <source>
        <dbReference type="EMBL" id="CCH66719.1"/>
    </source>
</evidence>
<dbReference type="InterPro" id="IPR003099">
    <property type="entry name" value="Prephen_DH"/>
</dbReference>
<dbReference type="GO" id="GO:0070403">
    <property type="term" value="F:NAD+ binding"/>
    <property type="evidence" value="ECO:0007669"/>
    <property type="project" value="InterPro"/>
</dbReference>
<dbReference type="AlphaFoldDB" id="M1WR51"/>
<dbReference type="GO" id="GO:0008977">
    <property type="term" value="F:prephenate dehydrogenase (NAD+) activity"/>
    <property type="evidence" value="ECO:0007669"/>
    <property type="project" value="InterPro"/>
</dbReference>
<dbReference type="InterPro" id="IPR046826">
    <property type="entry name" value="PDH_N"/>
</dbReference>
<sequence length="156" mass="16784">MNIGILRLGIIGGSLGFDLRSQGHYVLGVSHRSSTCKTAINMGCVDVAGIDTNLMTHADIIFICTPMDLIMPKFLELTVHISTSCIIIDIGSVKNPIVRAITPHWQNFIGGHPMAGKSDSGIKAAQSSLFFDKPYVLILADTTPWSVVEVMSELVG</sequence>
<dbReference type="Proteomes" id="UP000053051">
    <property type="component" value="Unassembled WGS sequence"/>
</dbReference>
<gene>
    <name evidence="4" type="ORF">RINTHH_5640</name>
</gene>
<dbReference type="GO" id="GO:0047794">
    <property type="term" value="F:cyclohexadienyl dehydrogenase activity"/>
    <property type="evidence" value="ECO:0007669"/>
    <property type="project" value="UniProtKB-EC"/>
</dbReference>
<dbReference type="GO" id="GO:0004665">
    <property type="term" value="F:prephenate dehydrogenase (NADP+) activity"/>
    <property type="evidence" value="ECO:0007669"/>
    <property type="project" value="InterPro"/>
</dbReference>
<evidence type="ECO:0000256" key="1">
    <source>
        <dbReference type="ARBA" id="ARBA00007964"/>
    </source>
</evidence>
<dbReference type="STRING" id="1165094.RINTHH_5640"/>
<comment type="similarity">
    <text evidence="1">Belongs to the prephenate/arogenate dehydrogenase family.</text>
</comment>
<dbReference type="Gene3D" id="3.40.50.720">
    <property type="entry name" value="NAD(P)-binding Rossmann-like Domain"/>
    <property type="match status" value="1"/>
</dbReference>
<dbReference type="EMBL" id="CAIY01000027">
    <property type="protein sequence ID" value="CCH66719.1"/>
    <property type="molecule type" value="Genomic_DNA"/>
</dbReference>
<keyword evidence="5" id="KW-1185">Reference proteome</keyword>
<protein>
    <submittedName>
        <fullName evidence="4">Arogenate dehydrogenase</fullName>
        <ecNumber evidence="4">1.3.1.43</ecNumber>
    </submittedName>
</protein>
<keyword evidence="2 4" id="KW-0560">Oxidoreductase</keyword>
<reference evidence="5" key="2">
    <citation type="submission" date="2016-01" db="EMBL/GenBank/DDBJ databases">
        <title>Diatom-associated endosymboitic cyanobacterium lacks core nitrogen metabolism enzymes.</title>
        <authorList>
            <person name="Hilton J.A."/>
            <person name="Foster R.A."/>
            <person name="Tripp H.J."/>
            <person name="Carter B.J."/>
            <person name="Zehr J.P."/>
            <person name="Villareal T.A."/>
        </authorList>
    </citation>
    <scope>NUCLEOTIDE SEQUENCE [LARGE SCALE GENOMIC DNA]</scope>
    <source>
        <strain evidence="5">HH01</strain>
    </source>
</reference>
<feature type="domain" description="Prephenate/arogenate dehydrogenase" evidence="3">
    <location>
        <begin position="1"/>
        <end position="156"/>
    </location>
</feature>
<dbReference type="InterPro" id="IPR036291">
    <property type="entry name" value="NAD(P)-bd_dom_sf"/>
</dbReference>
<dbReference type="PROSITE" id="PS51176">
    <property type="entry name" value="PDH_ADH"/>
    <property type="match status" value="1"/>
</dbReference>
<accession>M1WR51</accession>
<dbReference type="PANTHER" id="PTHR21363">
    <property type="entry name" value="PREPHENATE DEHYDROGENASE"/>
    <property type="match status" value="1"/>
</dbReference>
<dbReference type="EC" id="1.3.1.43" evidence="4"/>
<dbReference type="PANTHER" id="PTHR21363:SF0">
    <property type="entry name" value="PREPHENATE DEHYDROGENASE [NADP(+)]"/>
    <property type="match status" value="1"/>
</dbReference>
<organism evidence="4 5">
    <name type="scientific">Richelia intracellularis HH01</name>
    <dbReference type="NCBI Taxonomy" id="1165094"/>
    <lineage>
        <taxon>Bacteria</taxon>
        <taxon>Bacillati</taxon>
        <taxon>Cyanobacteriota</taxon>
        <taxon>Cyanophyceae</taxon>
        <taxon>Nostocales</taxon>
        <taxon>Nostocaceae</taxon>
        <taxon>Richelia</taxon>
    </lineage>
</organism>